<organism evidence="1">
    <name type="scientific">Pararge aegeria</name>
    <name type="common">speckled wood butterfly</name>
    <dbReference type="NCBI Taxonomy" id="116150"/>
    <lineage>
        <taxon>Eukaryota</taxon>
        <taxon>Metazoa</taxon>
        <taxon>Ecdysozoa</taxon>
        <taxon>Arthropoda</taxon>
        <taxon>Hexapoda</taxon>
        <taxon>Insecta</taxon>
        <taxon>Pterygota</taxon>
        <taxon>Neoptera</taxon>
        <taxon>Endopterygota</taxon>
        <taxon>Lepidoptera</taxon>
        <taxon>Glossata</taxon>
        <taxon>Ditrysia</taxon>
        <taxon>Papilionoidea</taxon>
        <taxon>Nymphalidae</taxon>
        <taxon>Satyrinae</taxon>
        <taxon>Satyrini</taxon>
        <taxon>Parargina</taxon>
        <taxon>Pararge</taxon>
    </lineage>
</organism>
<accession>S4NY36</accession>
<reference evidence="1" key="1">
    <citation type="journal article" date="2013" name="BMC Genomics">
        <title>Unscrambling butterfly oogenesis.</title>
        <authorList>
            <person name="Carter J.M."/>
            <person name="Baker S.C."/>
            <person name="Pink R."/>
            <person name="Carter D.R."/>
            <person name="Collins A."/>
            <person name="Tomlin J."/>
            <person name="Gibbs M."/>
            <person name="Breuker C.J."/>
        </authorList>
    </citation>
    <scope>NUCLEOTIDE SEQUENCE</scope>
    <source>
        <tissue evidence="1">Ovary</tissue>
    </source>
</reference>
<feature type="non-terminal residue" evidence="1">
    <location>
        <position position="76"/>
    </location>
</feature>
<reference evidence="1" key="2">
    <citation type="submission" date="2013-05" db="EMBL/GenBank/DDBJ databases">
        <authorList>
            <person name="Carter J.-M."/>
            <person name="Baker S.C."/>
            <person name="Pink R."/>
            <person name="Carter D.R.F."/>
            <person name="Collins A."/>
            <person name="Tomlin J."/>
            <person name="Gibbs M."/>
            <person name="Breuker C.J."/>
        </authorList>
    </citation>
    <scope>NUCLEOTIDE SEQUENCE</scope>
    <source>
        <tissue evidence="1">Ovary</tissue>
    </source>
</reference>
<protein>
    <submittedName>
        <fullName evidence="1">Uncharacterized protein</fullName>
    </submittedName>
</protein>
<dbReference type="AlphaFoldDB" id="S4NY36"/>
<name>S4NY36_9NEOP</name>
<proteinExistence type="predicted"/>
<evidence type="ECO:0000313" key="1">
    <source>
        <dbReference type="EMBL" id="JAA80643.1"/>
    </source>
</evidence>
<sequence>MKQTNPDVSIIKSDMQYTTETDHRAHVKDAIDVIEDETDYIPSATSLKPSRKIPSEKASPLKNIETRACNTTILTK</sequence>
<dbReference type="EMBL" id="GAIX01011917">
    <property type="protein sequence ID" value="JAA80643.1"/>
    <property type="molecule type" value="Transcribed_RNA"/>
</dbReference>